<evidence type="ECO:0000256" key="3">
    <source>
        <dbReference type="ARBA" id="ARBA00038502"/>
    </source>
</evidence>
<dbReference type="OrthoDB" id="5242221at2"/>
<dbReference type="Pfam" id="PF13302">
    <property type="entry name" value="Acetyltransf_3"/>
    <property type="match status" value="1"/>
</dbReference>
<dbReference type="AlphaFoldDB" id="A0A1G6Q6C2"/>
<dbReference type="InterPro" id="IPR016181">
    <property type="entry name" value="Acyl_CoA_acyltransferase"/>
</dbReference>
<comment type="similarity">
    <text evidence="3">Belongs to the acetyltransferase family. RimJ subfamily.</text>
</comment>
<dbReference type="RefSeq" id="WP_093183561.1">
    <property type="nucleotide sequence ID" value="NZ_FMYH01000004.1"/>
</dbReference>
<sequence length="218" mass="24323">MAFWRRSPAWPVVLRDDSFTDPPGGTLILRRLVRRDRDDWMDVREHNADWLDRWEATLPPVLPGRHPGGRSRSAPTFGEYVRLLDGAARDGTTLPFAIELDGELVGQLTVSSITYGSMCSASIGYWVSEHVAGRGIAPTAVALAADYCLFELGLHRIEVNIRPENAPSLRVVAKLGLRDEGLRVAYLHIQGRWCDHRTFAVTAEEVPGGLLARWRGQQ</sequence>
<dbReference type="PANTHER" id="PTHR43792:SF8">
    <property type="entry name" value="[RIBOSOMAL PROTEIN US5]-ALANINE N-ACETYLTRANSFERASE"/>
    <property type="match status" value="1"/>
</dbReference>
<dbReference type="InterPro" id="IPR000182">
    <property type="entry name" value="GNAT_dom"/>
</dbReference>
<keyword evidence="6" id="KW-1185">Reference proteome</keyword>
<dbReference type="EMBL" id="FMYH01000004">
    <property type="protein sequence ID" value="SDC87197.1"/>
    <property type="molecule type" value="Genomic_DNA"/>
</dbReference>
<protein>
    <submittedName>
        <fullName evidence="5">Ribosomal-protein-alanine N-acetyltransferase</fullName>
    </submittedName>
</protein>
<dbReference type="Gene3D" id="3.40.630.30">
    <property type="match status" value="1"/>
</dbReference>
<dbReference type="PROSITE" id="PS51186">
    <property type="entry name" value="GNAT"/>
    <property type="match status" value="1"/>
</dbReference>
<evidence type="ECO:0000256" key="1">
    <source>
        <dbReference type="ARBA" id="ARBA00022679"/>
    </source>
</evidence>
<keyword evidence="2" id="KW-0012">Acyltransferase</keyword>
<dbReference type="GO" id="GO:0008999">
    <property type="term" value="F:protein-N-terminal-alanine acetyltransferase activity"/>
    <property type="evidence" value="ECO:0007669"/>
    <property type="project" value="TreeGrafter"/>
</dbReference>
<dbReference type="GO" id="GO:0005737">
    <property type="term" value="C:cytoplasm"/>
    <property type="evidence" value="ECO:0007669"/>
    <property type="project" value="TreeGrafter"/>
</dbReference>
<evidence type="ECO:0000259" key="4">
    <source>
        <dbReference type="PROSITE" id="PS51186"/>
    </source>
</evidence>
<dbReference type="STRING" id="1814289.SAMN05216410_2438"/>
<dbReference type="InterPro" id="IPR051531">
    <property type="entry name" value="N-acetyltransferase"/>
</dbReference>
<gene>
    <name evidence="5" type="ORF">SAMN05216410_2438</name>
</gene>
<dbReference type="SUPFAM" id="SSF55729">
    <property type="entry name" value="Acyl-CoA N-acyltransferases (Nat)"/>
    <property type="match status" value="1"/>
</dbReference>
<evidence type="ECO:0000313" key="6">
    <source>
        <dbReference type="Proteomes" id="UP000199039"/>
    </source>
</evidence>
<accession>A0A1G6Q6C2</accession>
<evidence type="ECO:0000313" key="5">
    <source>
        <dbReference type="EMBL" id="SDC87197.1"/>
    </source>
</evidence>
<reference evidence="5 6" key="1">
    <citation type="submission" date="2016-09" db="EMBL/GenBank/DDBJ databases">
        <authorList>
            <person name="Capua I."/>
            <person name="De Benedictis P."/>
            <person name="Joannis T."/>
            <person name="Lombin L.H."/>
            <person name="Cattoli G."/>
        </authorList>
    </citation>
    <scope>NUCLEOTIDE SEQUENCE [LARGE SCALE GENOMIC DNA]</scope>
    <source>
        <strain evidence="5 6">ISLP-3</strain>
    </source>
</reference>
<evidence type="ECO:0000256" key="2">
    <source>
        <dbReference type="ARBA" id="ARBA00023315"/>
    </source>
</evidence>
<dbReference type="PANTHER" id="PTHR43792">
    <property type="entry name" value="GNAT FAMILY, PUTATIVE (AFU_ORTHOLOGUE AFUA_3G00765)-RELATED-RELATED"/>
    <property type="match status" value="1"/>
</dbReference>
<dbReference type="Proteomes" id="UP000199039">
    <property type="component" value="Unassembled WGS sequence"/>
</dbReference>
<keyword evidence="1 5" id="KW-0808">Transferase</keyword>
<organism evidence="5 6">
    <name type="scientific">Sanguibacter gelidistatuariae</name>
    <dbReference type="NCBI Taxonomy" id="1814289"/>
    <lineage>
        <taxon>Bacteria</taxon>
        <taxon>Bacillati</taxon>
        <taxon>Actinomycetota</taxon>
        <taxon>Actinomycetes</taxon>
        <taxon>Micrococcales</taxon>
        <taxon>Sanguibacteraceae</taxon>
        <taxon>Sanguibacter</taxon>
    </lineage>
</organism>
<feature type="domain" description="N-acetyltransferase" evidence="4">
    <location>
        <begin position="41"/>
        <end position="204"/>
    </location>
</feature>
<name>A0A1G6Q6C2_9MICO</name>
<proteinExistence type="inferred from homology"/>